<protein>
    <submittedName>
        <fullName evidence="1">Uncharacterized protein</fullName>
    </submittedName>
</protein>
<evidence type="ECO:0000313" key="2">
    <source>
        <dbReference type="Proteomes" id="UP000250079"/>
    </source>
</evidence>
<organism evidence="1 2">
    <name type="scientific">Granulosicoccus antarcticus IMCC3135</name>
    <dbReference type="NCBI Taxonomy" id="1192854"/>
    <lineage>
        <taxon>Bacteria</taxon>
        <taxon>Pseudomonadati</taxon>
        <taxon>Pseudomonadota</taxon>
        <taxon>Gammaproteobacteria</taxon>
        <taxon>Chromatiales</taxon>
        <taxon>Granulosicoccaceae</taxon>
        <taxon>Granulosicoccus</taxon>
    </lineage>
</organism>
<dbReference type="Pfam" id="PF14247">
    <property type="entry name" value="DUF4344"/>
    <property type="match status" value="1"/>
</dbReference>
<dbReference type="OrthoDB" id="935695at2"/>
<dbReference type="AlphaFoldDB" id="A0A2Z2P3W6"/>
<name>A0A2Z2P3W6_9GAMM</name>
<sequence length="283" mass="31758">MCRSIAGFLRQGVSPGKLIRGSAAVLLTVVLASCGLSEEQSELPQAVVLVQPAVPVSISEPVVHNPDESQGSEPRMVLRSVISRDKYLPEQVDFINKLLRFKKTVTVLNEVEEGPLFDPDTQEIWMPGSFADVIESYFGTRNAPVADVYLHTLIHEVGHVLYSQYDMPLLAREEDAADALASVLLLEYVEDGARVVLNAAEMFGLESERFERQEEPDFWSEHSLDIQRFHTTLCHVYGSDPEAHADLLDAENGLTQARAQSCQYEYERIRKGWLGILKPYLKR</sequence>
<dbReference type="InterPro" id="IPR025644">
    <property type="entry name" value="DUF4344"/>
</dbReference>
<dbReference type="Proteomes" id="UP000250079">
    <property type="component" value="Chromosome"/>
</dbReference>
<dbReference type="PROSITE" id="PS51257">
    <property type="entry name" value="PROKAR_LIPOPROTEIN"/>
    <property type="match status" value="1"/>
</dbReference>
<dbReference type="EMBL" id="CP018632">
    <property type="protein sequence ID" value="ASJ76100.1"/>
    <property type="molecule type" value="Genomic_DNA"/>
</dbReference>
<gene>
    <name evidence="1" type="ORF">IMCC3135_30255</name>
</gene>
<dbReference type="RefSeq" id="WP_088920915.1">
    <property type="nucleotide sequence ID" value="NZ_CP018632.1"/>
</dbReference>
<evidence type="ECO:0000313" key="1">
    <source>
        <dbReference type="EMBL" id="ASJ76100.1"/>
    </source>
</evidence>
<accession>A0A2Z2P3W6</accession>
<keyword evidence="2" id="KW-1185">Reference proteome</keyword>
<proteinExistence type="predicted"/>
<reference evidence="1 2" key="1">
    <citation type="submission" date="2016-12" db="EMBL/GenBank/DDBJ databases">
        <authorList>
            <person name="Song W.-J."/>
            <person name="Kurnit D.M."/>
        </authorList>
    </citation>
    <scope>NUCLEOTIDE SEQUENCE [LARGE SCALE GENOMIC DNA]</scope>
    <source>
        <strain evidence="1 2">IMCC3135</strain>
    </source>
</reference>
<dbReference type="KEGG" id="gai:IMCC3135_30255"/>